<accession>G3GU20</accession>
<dbReference type="EMBL" id="JH000025">
    <property type="protein sequence ID" value="EGV95946.1"/>
    <property type="molecule type" value="Genomic_DNA"/>
</dbReference>
<protein>
    <submittedName>
        <fullName evidence="1">Uncharacterized protein</fullName>
    </submittedName>
</protein>
<gene>
    <name evidence="1" type="ORF">I79_001167</name>
</gene>
<sequence length="76" mass="8658">MGAPRPCPHDSPKLLEELQEHRYLLLPLPIRPKPKIKRQPAIGSQGSPTVYHCKGQPWETATCGRCFKTFLPYFLS</sequence>
<name>G3GU20_CRIGR</name>
<evidence type="ECO:0000313" key="2">
    <source>
        <dbReference type="Proteomes" id="UP000001075"/>
    </source>
</evidence>
<reference evidence="2" key="1">
    <citation type="journal article" date="2011" name="Nat. Biotechnol.">
        <title>The genomic sequence of the Chinese hamster ovary (CHO)-K1 cell line.</title>
        <authorList>
            <person name="Xu X."/>
            <person name="Nagarajan H."/>
            <person name="Lewis N.E."/>
            <person name="Pan S."/>
            <person name="Cai Z."/>
            <person name="Liu X."/>
            <person name="Chen W."/>
            <person name="Xie M."/>
            <person name="Wang W."/>
            <person name="Hammond S."/>
            <person name="Andersen M.R."/>
            <person name="Neff N."/>
            <person name="Passarelli B."/>
            <person name="Koh W."/>
            <person name="Fan H.C."/>
            <person name="Wang J."/>
            <person name="Gui Y."/>
            <person name="Lee K.H."/>
            <person name="Betenbaugh M.J."/>
            <person name="Quake S.R."/>
            <person name="Famili I."/>
            <person name="Palsson B.O."/>
            <person name="Wang J."/>
        </authorList>
    </citation>
    <scope>NUCLEOTIDE SEQUENCE [LARGE SCALE GENOMIC DNA]</scope>
    <source>
        <strain evidence="2">CHO K1 cell line</strain>
    </source>
</reference>
<dbReference type="AlphaFoldDB" id="G3GU20"/>
<evidence type="ECO:0000313" key="1">
    <source>
        <dbReference type="EMBL" id="EGV95946.1"/>
    </source>
</evidence>
<dbReference type="InParanoid" id="G3GU20"/>
<proteinExistence type="predicted"/>
<dbReference type="Proteomes" id="UP000001075">
    <property type="component" value="Unassembled WGS sequence"/>
</dbReference>
<organism evidence="1 2">
    <name type="scientific">Cricetulus griseus</name>
    <name type="common">Chinese hamster</name>
    <name type="synonym">Cricetulus barabensis griseus</name>
    <dbReference type="NCBI Taxonomy" id="10029"/>
    <lineage>
        <taxon>Eukaryota</taxon>
        <taxon>Metazoa</taxon>
        <taxon>Chordata</taxon>
        <taxon>Craniata</taxon>
        <taxon>Vertebrata</taxon>
        <taxon>Euteleostomi</taxon>
        <taxon>Mammalia</taxon>
        <taxon>Eutheria</taxon>
        <taxon>Euarchontoglires</taxon>
        <taxon>Glires</taxon>
        <taxon>Rodentia</taxon>
        <taxon>Myomorpha</taxon>
        <taxon>Muroidea</taxon>
        <taxon>Cricetidae</taxon>
        <taxon>Cricetinae</taxon>
        <taxon>Cricetulus</taxon>
    </lineage>
</organism>